<sequence length="145" mass="15712">MLNPRFALRTSREGVCLLLHRPLQVIKEKTGRETEGSVGASVAVDILSGKCISDSFIAASIHYVGDGSLKNTFLGLKRLNGRHEAQTIKRVYLKILSSVAINESSIYRAVTESGANMVCAFKNKYDVLHGETVNAGCEEVTAVSI</sequence>
<comment type="caution">
    <text evidence="1">The sequence shown here is derived from an EMBL/GenBank/DDBJ whole genome shotgun (WGS) entry which is preliminary data.</text>
</comment>
<protein>
    <submittedName>
        <fullName evidence="1">Uncharacterized protein</fullName>
    </submittedName>
</protein>
<dbReference type="EMBL" id="JPKZ01002709">
    <property type="protein sequence ID" value="KHN75434.1"/>
    <property type="molecule type" value="Genomic_DNA"/>
</dbReference>
<reference evidence="1 2" key="1">
    <citation type="submission" date="2014-11" db="EMBL/GenBank/DDBJ databases">
        <title>Genetic blueprint of the zoonotic pathogen Toxocara canis.</title>
        <authorList>
            <person name="Zhu X.-Q."/>
            <person name="Korhonen P.K."/>
            <person name="Cai H."/>
            <person name="Young N.D."/>
            <person name="Nejsum P."/>
            <person name="von Samson-Himmelstjerna G."/>
            <person name="Boag P.R."/>
            <person name="Tan P."/>
            <person name="Li Q."/>
            <person name="Min J."/>
            <person name="Yang Y."/>
            <person name="Wang X."/>
            <person name="Fang X."/>
            <person name="Hall R.S."/>
            <person name="Hofmann A."/>
            <person name="Sternberg P.W."/>
            <person name="Jex A.R."/>
            <person name="Gasser R.B."/>
        </authorList>
    </citation>
    <scope>NUCLEOTIDE SEQUENCE [LARGE SCALE GENOMIC DNA]</scope>
    <source>
        <strain evidence="1">PN_DK_2014</strain>
    </source>
</reference>
<dbReference type="AlphaFoldDB" id="A0A0B2V1T8"/>
<evidence type="ECO:0000313" key="1">
    <source>
        <dbReference type="EMBL" id="KHN75434.1"/>
    </source>
</evidence>
<name>A0A0B2V1T8_TOXCA</name>
<proteinExistence type="predicted"/>
<keyword evidence="2" id="KW-1185">Reference proteome</keyword>
<accession>A0A0B2V1T8</accession>
<gene>
    <name evidence="1" type="ORF">Tcan_13897</name>
</gene>
<organism evidence="1 2">
    <name type="scientific">Toxocara canis</name>
    <name type="common">Canine roundworm</name>
    <dbReference type="NCBI Taxonomy" id="6265"/>
    <lineage>
        <taxon>Eukaryota</taxon>
        <taxon>Metazoa</taxon>
        <taxon>Ecdysozoa</taxon>
        <taxon>Nematoda</taxon>
        <taxon>Chromadorea</taxon>
        <taxon>Rhabditida</taxon>
        <taxon>Spirurina</taxon>
        <taxon>Ascaridomorpha</taxon>
        <taxon>Ascaridoidea</taxon>
        <taxon>Toxocaridae</taxon>
        <taxon>Toxocara</taxon>
    </lineage>
</organism>
<evidence type="ECO:0000313" key="2">
    <source>
        <dbReference type="Proteomes" id="UP000031036"/>
    </source>
</evidence>
<dbReference type="Proteomes" id="UP000031036">
    <property type="component" value="Unassembled WGS sequence"/>
</dbReference>
<dbReference type="OrthoDB" id="5859922at2759"/>